<dbReference type="SUPFAM" id="SSF52540">
    <property type="entry name" value="P-loop containing nucleoside triphosphate hydrolases"/>
    <property type="match status" value="1"/>
</dbReference>
<name>A0AAD6XJ07_9AGAR</name>
<dbReference type="InterPro" id="IPR027417">
    <property type="entry name" value="P-loop_NTPase"/>
</dbReference>
<accession>A0AAD6XJ07</accession>
<keyword evidence="2" id="KW-1185">Reference proteome</keyword>
<comment type="caution">
    <text evidence="1">The sequence shown here is derived from an EMBL/GenBank/DDBJ whole genome shotgun (WGS) entry which is preliminary data.</text>
</comment>
<organism evidence="1 2">
    <name type="scientific">Mycena belliarum</name>
    <dbReference type="NCBI Taxonomy" id="1033014"/>
    <lineage>
        <taxon>Eukaryota</taxon>
        <taxon>Fungi</taxon>
        <taxon>Dikarya</taxon>
        <taxon>Basidiomycota</taxon>
        <taxon>Agaricomycotina</taxon>
        <taxon>Agaricomycetes</taxon>
        <taxon>Agaricomycetidae</taxon>
        <taxon>Agaricales</taxon>
        <taxon>Marasmiineae</taxon>
        <taxon>Mycenaceae</taxon>
        <taxon>Mycena</taxon>
    </lineage>
</organism>
<sequence>MYSEQTSSEQTFYARSAMEAAFSARIFPALDGSAPLHTGDAPKAAIQEPTATQRSVVDSVQQHLFSTVGGVDQPQLLLLVRGASGSGKSTLARALAKMFTSLGHRDCLAVTATSPTTACIAPRELCRLHTVSAATYLIIDHASLLSAGQLFRIACQISQIRNATKSKKSTLLFGGLNVIVLTDVQLRSPKGERNAGVAIGETVINTTGEPLASFTLTFTLEGLPESRHDDWGKLLERLESGGSTPEDDEILEKRVVTSSQCFLPDFHSEPWASAPLLTYRNEVAILWNNAALRKFAARTGQTIATISARDRIGRRALTSGERAAVRRLALKKTARLASELPVCVGMPILALVDDGIALGTVIQVLSVGEEGDLPGYGNNQIFLAASPGWRCEQC</sequence>
<protein>
    <submittedName>
        <fullName evidence="1">Uncharacterized protein</fullName>
    </submittedName>
</protein>
<proteinExistence type="predicted"/>
<dbReference type="AlphaFoldDB" id="A0AAD6XJ07"/>
<gene>
    <name evidence="1" type="ORF">B0H15DRAFT_956866</name>
</gene>
<dbReference type="EMBL" id="JARJCN010000105">
    <property type="protein sequence ID" value="KAJ7075050.1"/>
    <property type="molecule type" value="Genomic_DNA"/>
</dbReference>
<evidence type="ECO:0000313" key="2">
    <source>
        <dbReference type="Proteomes" id="UP001222325"/>
    </source>
</evidence>
<dbReference type="Proteomes" id="UP001222325">
    <property type="component" value="Unassembled WGS sequence"/>
</dbReference>
<evidence type="ECO:0000313" key="1">
    <source>
        <dbReference type="EMBL" id="KAJ7075050.1"/>
    </source>
</evidence>
<reference evidence="1" key="1">
    <citation type="submission" date="2023-03" db="EMBL/GenBank/DDBJ databases">
        <title>Massive genome expansion in bonnet fungi (Mycena s.s.) driven by repeated elements and novel gene families across ecological guilds.</title>
        <authorList>
            <consortium name="Lawrence Berkeley National Laboratory"/>
            <person name="Harder C.B."/>
            <person name="Miyauchi S."/>
            <person name="Viragh M."/>
            <person name="Kuo A."/>
            <person name="Thoen E."/>
            <person name="Andreopoulos B."/>
            <person name="Lu D."/>
            <person name="Skrede I."/>
            <person name="Drula E."/>
            <person name="Henrissat B."/>
            <person name="Morin E."/>
            <person name="Kohler A."/>
            <person name="Barry K."/>
            <person name="LaButti K."/>
            <person name="Morin E."/>
            <person name="Salamov A."/>
            <person name="Lipzen A."/>
            <person name="Mereny Z."/>
            <person name="Hegedus B."/>
            <person name="Baldrian P."/>
            <person name="Stursova M."/>
            <person name="Weitz H."/>
            <person name="Taylor A."/>
            <person name="Grigoriev I.V."/>
            <person name="Nagy L.G."/>
            <person name="Martin F."/>
            <person name="Kauserud H."/>
        </authorList>
    </citation>
    <scope>NUCLEOTIDE SEQUENCE</scope>
    <source>
        <strain evidence="1">CBHHK173m</strain>
    </source>
</reference>
<dbReference type="Gene3D" id="3.40.50.300">
    <property type="entry name" value="P-loop containing nucleotide triphosphate hydrolases"/>
    <property type="match status" value="1"/>
</dbReference>